<reference evidence="1" key="1">
    <citation type="submission" date="2020-06" db="EMBL/GenBank/DDBJ databases">
        <title>Unique genomic features of the anaerobic methanotrophic archaea.</title>
        <authorList>
            <person name="Chadwick G.L."/>
            <person name="Skennerton C.T."/>
            <person name="Laso-Perez R."/>
            <person name="Leu A.O."/>
            <person name="Speth D.R."/>
            <person name="Yu H."/>
            <person name="Morgan-Lang C."/>
            <person name="Hatzenpichler R."/>
            <person name="Goudeau D."/>
            <person name="Malmstrom R."/>
            <person name="Brazelton W.J."/>
            <person name="Woyke T."/>
            <person name="Hallam S.J."/>
            <person name="Tyson G.W."/>
            <person name="Wegener G."/>
            <person name="Boetius A."/>
            <person name="Orphan V."/>
        </authorList>
    </citation>
    <scope>NUCLEOTIDE SEQUENCE</scope>
</reference>
<dbReference type="AlphaFoldDB" id="A0A7G9Y6U4"/>
<dbReference type="EMBL" id="MT630855">
    <property type="protein sequence ID" value="QNO43728.1"/>
    <property type="molecule type" value="Genomic_DNA"/>
</dbReference>
<accession>A0A7G9Y6U4</accession>
<evidence type="ECO:0000313" key="1">
    <source>
        <dbReference type="EMBL" id="QNO43728.1"/>
    </source>
</evidence>
<sequence length="169" mass="19857">MSVDEFTITYWVRKKDNPEWTDLDSTIDFKPTHLPNNILVATRKNIKEYIIYLLHPEFGNLKITTNIEKFVKDDLFVAITRKKETFKLYLNAKPVSTFKVSDIKNEENSVGDFVLVTIDKDDLDNFKIDAGHNTVVPAKIENVFGNYYTFFFWNLNQRAVFDKDKIFTK</sequence>
<evidence type="ECO:0000313" key="2">
    <source>
        <dbReference type="EMBL" id="QNO43889.1"/>
    </source>
</evidence>
<name>A0A7G9Y6U4_9EURY</name>
<organism evidence="1">
    <name type="scientific">Candidatus Methanogaster sp. ANME-2c ERB4</name>
    <dbReference type="NCBI Taxonomy" id="2759911"/>
    <lineage>
        <taxon>Archaea</taxon>
        <taxon>Methanobacteriati</taxon>
        <taxon>Methanobacteriota</taxon>
        <taxon>Stenosarchaea group</taxon>
        <taxon>Methanomicrobia</taxon>
        <taxon>Methanosarcinales</taxon>
        <taxon>ANME-2 cluster</taxon>
        <taxon>Candidatus Methanogasteraceae</taxon>
        <taxon>Candidatus Methanogaster</taxon>
    </lineage>
</organism>
<proteinExistence type="predicted"/>
<protein>
    <submittedName>
        <fullName evidence="1">Uncharacterized protein</fullName>
    </submittedName>
</protein>
<gene>
    <name evidence="1" type="ORF">EIBGMOBM_00001</name>
    <name evidence="2" type="ORF">HNHCPBFK_00019</name>
</gene>
<dbReference type="EMBL" id="MT630874">
    <property type="protein sequence ID" value="QNO43889.1"/>
    <property type="molecule type" value="Genomic_DNA"/>
</dbReference>